<keyword evidence="1" id="KW-0472">Membrane</keyword>
<protein>
    <submittedName>
        <fullName evidence="2">DUF4229 domain-containing protein</fullName>
    </submittedName>
</protein>
<dbReference type="Pfam" id="PF14012">
    <property type="entry name" value="DUF4229"/>
    <property type="match status" value="1"/>
</dbReference>
<sequence length="86" mass="9875">MKEFWIYTLMRLGLFVGAFCIVFGLWFVIADEVPVVWVVVIAFIISGVLSLVLLDKQRAAFAQKVETRAGRVSERYEEMRAKEDDS</sequence>
<dbReference type="Proteomes" id="UP001596072">
    <property type="component" value="Unassembled WGS sequence"/>
</dbReference>
<comment type="caution">
    <text evidence="2">The sequence shown here is derived from an EMBL/GenBank/DDBJ whole genome shotgun (WGS) entry which is preliminary data.</text>
</comment>
<feature type="transmembrane region" description="Helical" evidence="1">
    <location>
        <begin position="35"/>
        <end position="54"/>
    </location>
</feature>
<evidence type="ECO:0000313" key="2">
    <source>
        <dbReference type="EMBL" id="MFC5728962.1"/>
    </source>
</evidence>
<name>A0ABW0ZFY3_9ACTN</name>
<feature type="transmembrane region" description="Helical" evidence="1">
    <location>
        <begin position="12"/>
        <end position="29"/>
    </location>
</feature>
<keyword evidence="1" id="KW-0812">Transmembrane</keyword>
<accession>A0ABW0ZFY3</accession>
<dbReference type="InterPro" id="IPR025323">
    <property type="entry name" value="DUF4229"/>
</dbReference>
<gene>
    <name evidence="2" type="ORF">ACFPQB_08525</name>
</gene>
<dbReference type="EMBL" id="JBHSNS010000003">
    <property type="protein sequence ID" value="MFC5728962.1"/>
    <property type="molecule type" value="Genomic_DNA"/>
</dbReference>
<evidence type="ECO:0000313" key="3">
    <source>
        <dbReference type="Proteomes" id="UP001596072"/>
    </source>
</evidence>
<proteinExistence type="predicted"/>
<keyword evidence="1" id="KW-1133">Transmembrane helix</keyword>
<organism evidence="2 3">
    <name type="scientific">Nocardioides vastitatis</name>
    <dbReference type="NCBI Taxonomy" id="2568655"/>
    <lineage>
        <taxon>Bacteria</taxon>
        <taxon>Bacillati</taxon>
        <taxon>Actinomycetota</taxon>
        <taxon>Actinomycetes</taxon>
        <taxon>Propionibacteriales</taxon>
        <taxon>Nocardioidaceae</taxon>
        <taxon>Nocardioides</taxon>
    </lineage>
</organism>
<keyword evidence="3" id="KW-1185">Reference proteome</keyword>
<dbReference type="RefSeq" id="WP_136431475.1">
    <property type="nucleotide sequence ID" value="NZ_JBHSNS010000003.1"/>
</dbReference>
<evidence type="ECO:0000256" key="1">
    <source>
        <dbReference type="SAM" id="Phobius"/>
    </source>
</evidence>
<reference evidence="3" key="1">
    <citation type="journal article" date="2019" name="Int. J. Syst. Evol. Microbiol.">
        <title>The Global Catalogue of Microorganisms (GCM) 10K type strain sequencing project: providing services to taxonomists for standard genome sequencing and annotation.</title>
        <authorList>
            <consortium name="The Broad Institute Genomics Platform"/>
            <consortium name="The Broad Institute Genome Sequencing Center for Infectious Disease"/>
            <person name="Wu L."/>
            <person name="Ma J."/>
        </authorList>
    </citation>
    <scope>NUCLEOTIDE SEQUENCE [LARGE SCALE GENOMIC DNA]</scope>
    <source>
        <strain evidence="3">YIM 94188</strain>
    </source>
</reference>